<dbReference type="Gene3D" id="1.10.760.10">
    <property type="entry name" value="Cytochrome c-like domain"/>
    <property type="match status" value="1"/>
</dbReference>
<evidence type="ECO:0000256" key="1">
    <source>
        <dbReference type="ARBA" id="ARBA00022617"/>
    </source>
</evidence>
<feature type="domain" description="Cytochrome c" evidence="6">
    <location>
        <begin position="41"/>
        <end position="131"/>
    </location>
</feature>
<reference evidence="7 8" key="1">
    <citation type="submission" date="2024-05" db="EMBL/GenBank/DDBJ databases">
        <authorList>
            <person name="Yi C."/>
        </authorList>
    </citation>
    <scope>NUCLEOTIDE SEQUENCE [LARGE SCALE GENOMIC DNA]</scope>
    <source>
        <strain evidence="7 8">XS13</strain>
    </source>
</reference>
<feature type="chain" id="PRO_5045059362" evidence="5">
    <location>
        <begin position="28"/>
        <end position="131"/>
    </location>
</feature>
<evidence type="ECO:0000313" key="8">
    <source>
        <dbReference type="Proteomes" id="UP001484097"/>
    </source>
</evidence>
<feature type="signal peptide" evidence="5">
    <location>
        <begin position="1"/>
        <end position="27"/>
    </location>
</feature>
<sequence length="131" mass="13856">MTAQDSLTTARRAAAVGSAAIVLLALAACGPEPEMGPVRNGDPEAGETAILEYGCASCHTIPGVESVSRTIGPDLTGFDDQIYIAGQLPNRPEELIRWLQNPQEIVPGTAMPNMGVTEQDARDIAAYLYDQ</sequence>
<evidence type="ECO:0000256" key="2">
    <source>
        <dbReference type="ARBA" id="ARBA00022723"/>
    </source>
</evidence>
<comment type="caution">
    <text evidence="7">The sequence shown here is derived from an EMBL/GenBank/DDBJ whole genome shotgun (WGS) entry which is preliminary data.</text>
</comment>
<proteinExistence type="predicted"/>
<evidence type="ECO:0000256" key="4">
    <source>
        <dbReference type="PROSITE-ProRule" id="PRU00433"/>
    </source>
</evidence>
<dbReference type="RefSeq" id="WP_347920846.1">
    <property type="nucleotide sequence ID" value="NZ_JBDXMX010000004.1"/>
</dbReference>
<keyword evidence="2 4" id="KW-0479">Metal-binding</keyword>
<protein>
    <submittedName>
        <fullName evidence="7">C-type cytochrome</fullName>
    </submittedName>
</protein>
<dbReference type="Proteomes" id="UP001484097">
    <property type="component" value="Unassembled WGS sequence"/>
</dbReference>
<evidence type="ECO:0000259" key="6">
    <source>
        <dbReference type="PROSITE" id="PS51007"/>
    </source>
</evidence>
<name>A0ABV0IL87_9MICC</name>
<keyword evidence="3 4" id="KW-0408">Iron</keyword>
<keyword evidence="8" id="KW-1185">Reference proteome</keyword>
<organism evidence="7 8">
    <name type="scientific">Citricoccus nitrophenolicus</name>
    <dbReference type="NCBI Taxonomy" id="863575"/>
    <lineage>
        <taxon>Bacteria</taxon>
        <taxon>Bacillati</taxon>
        <taxon>Actinomycetota</taxon>
        <taxon>Actinomycetes</taxon>
        <taxon>Micrococcales</taxon>
        <taxon>Micrococcaceae</taxon>
        <taxon>Citricoccus</taxon>
    </lineage>
</organism>
<keyword evidence="5" id="KW-0732">Signal</keyword>
<dbReference type="InterPro" id="IPR009056">
    <property type="entry name" value="Cyt_c-like_dom"/>
</dbReference>
<keyword evidence="1 4" id="KW-0349">Heme</keyword>
<evidence type="ECO:0000313" key="7">
    <source>
        <dbReference type="EMBL" id="MEO9248245.1"/>
    </source>
</evidence>
<gene>
    <name evidence="7" type="ORF">ABDK96_11170</name>
</gene>
<dbReference type="SUPFAM" id="SSF46626">
    <property type="entry name" value="Cytochrome c"/>
    <property type="match status" value="1"/>
</dbReference>
<dbReference type="EMBL" id="JBDXMX010000004">
    <property type="protein sequence ID" value="MEO9248245.1"/>
    <property type="molecule type" value="Genomic_DNA"/>
</dbReference>
<dbReference type="InterPro" id="IPR036909">
    <property type="entry name" value="Cyt_c-like_dom_sf"/>
</dbReference>
<evidence type="ECO:0000256" key="5">
    <source>
        <dbReference type="SAM" id="SignalP"/>
    </source>
</evidence>
<dbReference type="Pfam" id="PF00034">
    <property type="entry name" value="Cytochrom_C"/>
    <property type="match status" value="1"/>
</dbReference>
<accession>A0ABV0IL87</accession>
<evidence type="ECO:0000256" key="3">
    <source>
        <dbReference type="ARBA" id="ARBA00023004"/>
    </source>
</evidence>
<dbReference type="PROSITE" id="PS51007">
    <property type="entry name" value="CYTC"/>
    <property type="match status" value="1"/>
</dbReference>